<feature type="binding site" evidence="8">
    <location>
        <position position="40"/>
    </location>
    <ligand>
        <name>UDP-alpha-D-glucose</name>
        <dbReference type="ChEBI" id="CHEBI:58885"/>
    </ligand>
</feature>
<dbReference type="InterPro" id="IPR005150">
    <property type="entry name" value="Cellulose_synth"/>
</dbReference>
<keyword evidence="4" id="KW-0812">Transmembrane</keyword>
<dbReference type="GO" id="GO:0016760">
    <property type="term" value="F:cellulose synthase (UDP-forming) activity"/>
    <property type="evidence" value="ECO:0007669"/>
    <property type="project" value="InterPro"/>
</dbReference>
<dbReference type="OrthoDB" id="72851at2759"/>
<name>A0A443PCX7_9MAGN</name>
<sequence>MLCIADPNREPPALVANTLLSLMAYEYDVNNKVAYYLSDDGGSELTFHAAYQASVFAKDWPTFCRKYNVEPRAPQQYFSMENSMRSGSQGFQQHFHLIKVRVLINLQKGPGFSIYIMKIVFNIDRLWATEAPQNRGSTP</sequence>
<dbReference type="Proteomes" id="UP000283530">
    <property type="component" value="Unassembled WGS sequence"/>
</dbReference>
<evidence type="ECO:0000256" key="2">
    <source>
        <dbReference type="ARBA" id="ARBA00022676"/>
    </source>
</evidence>
<reference evidence="9 10" key="1">
    <citation type="journal article" date="2019" name="Nat. Plants">
        <title>Stout camphor tree genome fills gaps in understanding of flowering plant genome evolution.</title>
        <authorList>
            <person name="Chaw S.M."/>
            <person name="Liu Y.C."/>
            <person name="Wu Y.W."/>
            <person name="Wang H.Y."/>
            <person name="Lin C.I."/>
            <person name="Wu C.S."/>
            <person name="Ke H.M."/>
            <person name="Chang L.Y."/>
            <person name="Hsu C.Y."/>
            <person name="Yang H.T."/>
            <person name="Sudianto E."/>
            <person name="Hsu M.H."/>
            <person name="Wu K.P."/>
            <person name="Wang L.N."/>
            <person name="Leebens-Mack J.H."/>
            <person name="Tsai I.J."/>
        </authorList>
    </citation>
    <scope>NUCLEOTIDE SEQUENCE [LARGE SCALE GENOMIC DNA]</scope>
    <source>
        <strain evidence="10">cv. Chaw 1501</strain>
        <tissue evidence="9">Young leaves</tissue>
    </source>
</reference>
<dbReference type="GO" id="GO:0030244">
    <property type="term" value="P:cellulose biosynthetic process"/>
    <property type="evidence" value="ECO:0007669"/>
    <property type="project" value="InterPro"/>
</dbReference>
<keyword evidence="5" id="KW-1133">Transmembrane helix</keyword>
<evidence type="ECO:0000256" key="3">
    <source>
        <dbReference type="ARBA" id="ARBA00022679"/>
    </source>
</evidence>
<comment type="subcellular location">
    <subcellularLocation>
        <location evidence="1">Endomembrane system</location>
    </subcellularLocation>
</comment>
<dbReference type="GO" id="GO:0016020">
    <property type="term" value="C:membrane"/>
    <property type="evidence" value="ECO:0007669"/>
    <property type="project" value="InterPro"/>
</dbReference>
<dbReference type="GO" id="GO:0012505">
    <property type="term" value="C:endomembrane system"/>
    <property type="evidence" value="ECO:0007669"/>
    <property type="project" value="UniProtKB-SubCell"/>
</dbReference>
<dbReference type="PANTHER" id="PTHR13301">
    <property type="entry name" value="X-BOX TRANSCRIPTION FACTOR-RELATED"/>
    <property type="match status" value="1"/>
</dbReference>
<evidence type="ECO:0000313" key="9">
    <source>
        <dbReference type="EMBL" id="RWR88622.1"/>
    </source>
</evidence>
<dbReference type="EMBL" id="QPKB01000007">
    <property type="protein sequence ID" value="RWR88622.1"/>
    <property type="molecule type" value="Genomic_DNA"/>
</dbReference>
<organism evidence="9 10">
    <name type="scientific">Cinnamomum micranthum f. kanehirae</name>
    <dbReference type="NCBI Taxonomy" id="337451"/>
    <lineage>
        <taxon>Eukaryota</taxon>
        <taxon>Viridiplantae</taxon>
        <taxon>Streptophyta</taxon>
        <taxon>Embryophyta</taxon>
        <taxon>Tracheophyta</taxon>
        <taxon>Spermatophyta</taxon>
        <taxon>Magnoliopsida</taxon>
        <taxon>Magnoliidae</taxon>
        <taxon>Laurales</taxon>
        <taxon>Lauraceae</taxon>
        <taxon>Cinnamomum</taxon>
    </lineage>
</organism>
<keyword evidence="10" id="KW-1185">Reference proteome</keyword>
<feature type="binding site" evidence="8">
    <location>
        <position position="10"/>
    </location>
    <ligand>
        <name>UDP-alpha-D-glucose</name>
        <dbReference type="ChEBI" id="CHEBI:58885"/>
    </ligand>
</feature>
<protein>
    <submittedName>
        <fullName evidence="9">Cellulose synthase</fullName>
    </submittedName>
</protein>
<gene>
    <name evidence="9" type="ORF">CKAN_01764600</name>
</gene>
<dbReference type="STRING" id="337451.A0A443PCX7"/>
<evidence type="ECO:0000256" key="7">
    <source>
        <dbReference type="ARBA" id="ARBA00023316"/>
    </source>
</evidence>
<keyword evidence="2" id="KW-0328">Glycosyltransferase</keyword>
<keyword evidence="7" id="KW-0961">Cell wall biogenesis/degradation</keyword>
<dbReference type="AlphaFoldDB" id="A0A443PCX7"/>
<evidence type="ECO:0000313" key="10">
    <source>
        <dbReference type="Proteomes" id="UP000283530"/>
    </source>
</evidence>
<dbReference type="GO" id="GO:0071555">
    <property type="term" value="P:cell wall organization"/>
    <property type="evidence" value="ECO:0007669"/>
    <property type="project" value="UniProtKB-KW"/>
</dbReference>
<evidence type="ECO:0000256" key="6">
    <source>
        <dbReference type="ARBA" id="ARBA00023136"/>
    </source>
</evidence>
<evidence type="ECO:0000256" key="1">
    <source>
        <dbReference type="ARBA" id="ARBA00004308"/>
    </source>
</evidence>
<comment type="caution">
    <text evidence="9">The sequence shown here is derived from an EMBL/GenBank/DDBJ whole genome shotgun (WGS) entry which is preliminary data.</text>
</comment>
<proteinExistence type="predicted"/>
<keyword evidence="3" id="KW-0808">Transferase</keyword>
<evidence type="ECO:0000256" key="4">
    <source>
        <dbReference type="ARBA" id="ARBA00022692"/>
    </source>
</evidence>
<dbReference type="Pfam" id="PF03552">
    <property type="entry name" value="Cellulose_synt"/>
    <property type="match status" value="1"/>
</dbReference>
<keyword evidence="6" id="KW-0472">Membrane</keyword>
<accession>A0A443PCX7</accession>
<evidence type="ECO:0000256" key="5">
    <source>
        <dbReference type="ARBA" id="ARBA00022989"/>
    </source>
</evidence>
<evidence type="ECO:0000256" key="8">
    <source>
        <dbReference type="PIRSR" id="PIRSR605150-2"/>
    </source>
</evidence>